<dbReference type="InterPro" id="IPR029057">
    <property type="entry name" value="PRTase-like"/>
</dbReference>
<feature type="non-terminal residue" evidence="9">
    <location>
        <position position="100"/>
    </location>
</feature>
<organism evidence="9">
    <name type="scientific">marine metagenome</name>
    <dbReference type="NCBI Taxonomy" id="408172"/>
    <lineage>
        <taxon>unclassified sequences</taxon>
        <taxon>metagenomes</taxon>
        <taxon>ecological metagenomes</taxon>
    </lineage>
</organism>
<accession>A0A383ABL3</accession>
<dbReference type="PANTHER" id="PTHR11776">
    <property type="entry name" value="ADENINE PHOSPHORIBOSYLTRANSFERASE"/>
    <property type="match status" value="1"/>
</dbReference>
<comment type="subcellular location">
    <subcellularLocation>
        <location evidence="1">Cytoplasm</location>
    </subcellularLocation>
</comment>
<keyword evidence="5" id="KW-0328">Glycosyltransferase</keyword>
<evidence type="ECO:0000256" key="3">
    <source>
        <dbReference type="ARBA" id="ARBA00011738"/>
    </source>
</evidence>
<comment type="subunit">
    <text evidence="3">Homodimer.</text>
</comment>
<evidence type="ECO:0000256" key="2">
    <source>
        <dbReference type="ARBA" id="ARBA00008391"/>
    </source>
</evidence>
<dbReference type="SUPFAM" id="SSF53271">
    <property type="entry name" value="PRTase-like"/>
    <property type="match status" value="1"/>
</dbReference>
<dbReference type="EMBL" id="UINC01190699">
    <property type="protein sequence ID" value="SVE04980.1"/>
    <property type="molecule type" value="Genomic_DNA"/>
</dbReference>
<evidence type="ECO:0000256" key="6">
    <source>
        <dbReference type="ARBA" id="ARBA00022679"/>
    </source>
</evidence>
<gene>
    <name evidence="9" type="ORF">METZ01_LOCUS457834</name>
</gene>
<keyword evidence="7" id="KW-0660">Purine salvage</keyword>
<sequence length="100" mass="11408">MLEHRIENAIREIPDFPKAGINFKDITSLLLDHELSTDIINAFIDNLQDIEVDAVVGIESRGFLFGFLLAQKMKVPFIPIRKSGKLPGKKISYRYDLEYG</sequence>
<evidence type="ECO:0000256" key="4">
    <source>
        <dbReference type="ARBA" id="ARBA00022490"/>
    </source>
</evidence>
<reference evidence="9" key="1">
    <citation type="submission" date="2018-05" db="EMBL/GenBank/DDBJ databases">
        <authorList>
            <person name="Lanie J.A."/>
            <person name="Ng W.-L."/>
            <person name="Kazmierczak K.M."/>
            <person name="Andrzejewski T.M."/>
            <person name="Davidsen T.M."/>
            <person name="Wayne K.J."/>
            <person name="Tettelin H."/>
            <person name="Glass J.I."/>
            <person name="Rusch D."/>
            <person name="Podicherti R."/>
            <person name="Tsui H.-C.T."/>
            <person name="Winkler M.E."/>
        </authorList>
    </citation>
    <scope>NUCLEOTIDE SEQUENCE</scope>
</reference>
<comment type="similarity">
    <text evidence="2">Belongs to the purine/pyrimidine phosphoribosyltransferase family.</text>
</comment>
<dbReference type="InterPro" id="IPR050120">
    <property type="entry name" value="Adenine_PRTase"/>
</dbReference>
<keyword evidence="6" id="KW-0808">Transferase</keyword>
<evidence type="ECO:0000256" key="7">
    <source>
        <dbReference type="ARBA" id="ARBA00022726"/>
    </source>
</evidence>
<keyword evidence="4" id="KW-0963">Cytoplasm</keyword>
<dbReference type="AlphaFoldDB" id="A0A383ABL3"/>
<proteinExistence type="inferred from homology"/>
<name>A0A383ABL3_9ZZZZ</name>
<protein>
    <recommendedName>
        <fullName evidence="10">Phosphoribosyltransferase domain-containing protein</fullName>
    </recommendedName>
</protein>
<dbReference type="GO" id="GO:0005737">
    <property type="term" value="C:cytoplasm"/>
    <property type="evidence" value="ECO:0007669"/>
    <property type="project" value="UniProtKB-SubCell"/>
</dbReference>
<dbReference type="PANTHER" id="PTHR11776:SF7">
    <property type="entry name" value="PHOSPHORIBOSYLTRANSFERASE DOMAIN-CONTAINING PROTEIN"/>
    <property type="match status" value="1"/>
</dbReference>
<dbReference type="CDD" id="cd06223">
    <property type="entry name" value="PRTases_typeI"/>
    <property type="match status" value="1"/>
</dbReference>
<dbReference type="Gene3D" id="3.40.50.2020">
    <property type="match status" value="1"/>
</dbReference>
<dbReference type="GO" id="GO:0003999">
    <property type="term" value="F:adenine phosphoribosyltransferase activity"/>
    <property type="evidence" value="ECO:0007669"/>
    <property type="project" value="TreeGrafter"/>
</dbReference>
<dbReference type="InterPro" id="IPR000836">
    <property type="entry name" value="PRTase_dom"/>
</dbReference>
<evidence type="ECO:0000256" key="8">
    <source>
        <dbReference type="ARBA" id="ARBA00025704"/>
    </source>
</evidence>
<evidence type="ECO:0000256" key="1">
    <source>
        <dbReference type="ARBA" id="ARBA00004496"/>
    </source>
</evidence>
<comment type="pathway">
    <text evidence="8">Purine metabolism.</text>
</comment>
<evidence type="ECO:0000256" key="5">
    <source>
        <dbReference type="ARBA" id="ARBA00022676"/>
    </source>
</evidence>
<dbReference type="NCBIfam" id="NF002636">
    <property type="entry name" value="PRK02304.1-5"/>
    <property type="match status" value="1"/>
</dbReference>
<dbReference type="GO" id="GO:0006166">
    <property type="term" value="P:purine ribonucleoside salvage"/>
    <property type="evidence" value="ECO:0007669"/>
    <property type="project" value="UniProtKB-KW"/>
</dbReference>
<evidence type="ECO:0000313" key="9">
    <source>
        <dbReference type="EMBL" id="SVE04980.1"/>
    </source>
</evidence>
<evidence type="ECO:0008006" key="10">
    <source>
        <dbReference type="Google" id="ProtNLM"/>
    </source>
</evidence>